<organism evidence="3 4">
    <name type="scientific">Aspergillus cavernicola</name>
    <dbReference type="NCBI Taxonomy" id="176166"/>
    <lineage>
        <taxon>Eukaryota</taxon>
        <taxon>Fungi</taxon>
        <taxon>Dikarya</taxon>
        <taxon>Ascomycota</taxon>
        <taxon>Pezizomycotina</taxon>
        <taxon>Eurotiomycetes</taxon>
        <taxon>Eurotiomycetidae</taxon>
        <taxon>Eurotiales</taxon>
        <taxon>Aspergillaceae</taxon>
        <taxon>Aspergillus</taxon>
        <taxon>Aspergillus subgen. Nidulantes</taxon>
    </lineage>
</organism>
<proteinExistence type="predicted"/>
<accession>A0ABR4I1Z4</accession>
<dbReference type="Gene3D" id="2.40.160.210">
    <property type="entry name" value="Acyl-CoA thioesterase, double hotdog domain"/>
    <property type="match status" value="1"/>
</dbReference>
<evidence type="ECO:0000313" key="3">
    <source>
        <dbReference type="EMBL" id="KAL2821763.1"/>
    </source>
</evidence>
<evidence type="ECO:0000313" key="4">
    <source>
        <dbReference type="Proteomes" id="UP001610335"/>
    </source>
</evidence>
<evidence type="ECO:0000259" key="1">
    <source>
        <dbReference type="Pfam" id="PF13622"/>
    </source>
</evidence>
<evidence type="ECO:0000259" key="2">
    <source>
        <dbReference type="Pfam" id="PF20789"/>
    </source>
</evidence>
<dbReference type="InterPro" id="IPR049449">
    <property type="entry name" value="TesB_ACOT8-like_N"/>
</dbReference>
<dbReference type="InterPro" id="IPR029069">
    <property type="entry name" value="HotDog_dom_sf"/>
</dbReference>
<dbReference type="InterPro" id="IPR042171">
    <property type="entry name" value="Acyl-CoA_hotdog"/>
</dbReference>
<name>A0ABR4I1Z4_9EURO</name>
<comment type="caution">
    <text evidence="3">The sequence shown here is derived from an EMBL/GenBank/DDBJ whole genome shotgun (WGS) entry which is preliminary data.</text>
</comment>
<dbReference type="Pfam" id="PF20789">
    <property type="entry name" value="4HBT_3C"/>
    <property type="match status" value="1"/>
</dbReference>
<dbReference type="InterPro" id="IPR052389">
    <property type="entry name" value="Sec_Metab_Biosynth-Assoc"/>
</dbReference>
<feature type="domain" description="Acyl-CoA thioesterase-like C-terminal" evidence="2">
    <location>
        <begin position="167"/>
        <end position="295"/>
    </location>
</feature>
<keyword evidence="4" id="KW-1185">Reference proteome</keyword>
<gene>
    <name evidence="3" type="ORF">BDW59DRAFT_109255</name>
</gene>
<protein>
    <submittedName>
        <fullName evidence="3">Thioesterase-like superfamily-domain-containing protein</fullName>
    </submittedName>
</protein>
<reference evidence="3 4" key="1">
    <citation type="submission" date="2024-07" db="EMBL/GenBank/DDBJ databases">
        <title>Section-level genome sequencing and comparative genomics of Aspergillus sections Usti and Cavernicolus.</title>
        <authorList>
            <consortium name="Lawrence Berkeley National Laboratory"/>
            <person name="Nybo J.L."/>
            <person name="Vesth T.C."/>
            <person name="Theobald S."/>
            <person name="Frisvad J.C."/>
            <person name="Larsen T.O."/>
            <person name="Kjaerboelling I."/>
            <person name="Rothschild-Mancinelli K."/>
            <person name="Lyhne E.K."/>
            <person name="Kogle M.E."/>
            <person name="Barry K."/>
            <person name="Clum A."/>
            <person name="Na H."/>
            <person name="Ledsgaard L."/>
            <person name="Lin J."/>
            <person name="Lipzen A."/>
            <person name="Kuo A."/>
            <person name="Riley R."/>
            <person name="Mondo S."/>
            <person name="LaButti K."/>
            <person name="Haridas S."/>
            <person name="Pangalinan J."/>
            <person name="Salamov A.A."/>
            <person name="Simmons B.A."/>
            <person name="Magnuson J.K."/>
            <person name="Chen J."/>
            <person name="Drula E."/>
            <person name="Henrissat B."/>
            <person name="Wiebenga A."/>
            <person name="Lubbers R.J."/>
            <person name="Gomes A.C."/>
            <person name="Makela M.R."/>
            <person name="Stajich J."/>
            <person name="Grigoriev I.V."/>
            <person name="Mortensen U.H."/>
            <person name="De vries R.P."/>
            <person name="Baker S.E."/>
            <person name="Andersen M.R."/>
        </authorList>
    </citation>
    <scope>NUCLEOTIDE SEQUENCE [LARGE SCALE GENOMIC DNA]</scope>
    <source>
        <strain evidence="3 4">CBS 600.67</strain>
    </source>
</reference>
<dbReference type="Pfam" id="PF13622">
    <property type="entry name" value="4HBT_3"/>
    <property type="match status" value="1"/>
</dbReference>
<dbReference type="EMBL" id="JBFXLS010000062">
    <property type="protein sequence ID" value="KAL2821763.1"/>
    <property type="molecule type" value="Genomic_DNA"/>
</dbReference>
<feature type="domain" description="Acyl-CoA thioesterase-like N-terminal HotDog" evidence="1">
    <location>
        <begin position="29"/>
        <end position="129"/>
    </location>
</feature>
<dbReference type="PANTHER" id="PTHR38110:SF4">
    <property type="entry name" value="THIOESTERASE-LIKE SUPERFAMILY-DOMAIN-CONTAINING PROTEIN"/>
    <property type="match status" value="1"/>
</dbReference>
<dbReference type="Proteomes" id="UP001610335">
    <property type="component" value="Unassembled WGS sequence"/>
</dbReference>
<dbReference type="PANTHER" id="PTHR38110">
    <property type="entry name" value="CHROMOSOME 23, WHOLE GENOME SHOTGUN SEQUENCE"/>
    <property type="match status" value="1"/>
</dbReference>
<dbReference type="SUPFAM" id="SSF54637">
    <property type="entry name" value="Thioesterase/thiol ester dehydrase-isomerase"/>
    <property type="match status" value="1"/>
</dbReference>
<dbReference type="InterPro" id="IPR049450">
    <property type="entry name" value="ACOT8-like_C"/>
</dbReference>
<sequence length="302" mass="33289">MPPPSLLEATSSISFEKGSLNRFTTHITHDWCTQHSVLGGYLVALTLSAAHKYLDTELTKNKYSDSIHIFTQFLHMVPPGPVSISCRTLSTTSRLCVVQVTLEPAHPQPPPLKEPKAQESPACIAIATFADLSKETGLTLSTPILPTPLPNREIECLTINDPIIDSTPVTRKLNWVAPRSAYGLWGHRLGGHNREVWLSFEDGSKIDDLQVLAFLADLPLQPPATHTPPAIFYSRHALSTLCISVEFKKRPGPNTKCVLVRSNSQQVVRGRYDVDVQILDENGGVLVLSRHVVFVLGLRGRI</sequence>